<dbReference type="SUPFAM" id="SSF52058">
    <property type="entry name" value="L domain-like"/>
    <property type="match status" value="2"/>
</dbReference>
<evidence type="ECO:0008006" key="3">
    <source>
        <dbReference type="Google" id="ProtNLM"/>
    </source>
</evidence>
<protein>
    <recommendedName>
        <fullName evidence="3">Leucine-rich repeat protein (LRRP)</fullName>
    </recommendedName>
</protein>
<dbReference type="PANTHER" id="PTHR12904">
    <property type="match status" value="1"/>
</dbReference>
<dbReference type="InterPro" id="IPR006553">
    <property type="entry name" value="Leu-rich_rpt_Cys-con_subtyp"/>
</dbReference>
<dbReference type="SMART" id="SM00367">
    <property type="entry name" value="LRR_CC"/>
    <property type="match status" value="5"/>
</dbReference>
<dbReference type="InterPro" id="IPR032675">
    <property type="entry name" value="LRR_dom_sf"/>
</dbReference>
<dbReference type="EMBL" id="CAEX01004842">
    <property type="protein sequence ID" value="CCD20091.1"/>
    <property type="molecule type" value="Genomic_DNA"/>
</dbReference>
<evidence type="ECO:0000313" key="2">
    <source>
        <dbReference type="Proteomes" id="UP000009027"/>
    </source>
</evidence>
<name>F9WRA7_TRYVY</name>
<gene>
    <name evidence="1" type="ORF">TvY486_0028560</name>
</gene>
<dbReference type="AlphaFoldDB" id="F9WRA7"/>
<sequence>MAGHGAKRTRRWVAKCSAPRGATARRFTRVKTETEQRSYVAITCPDEEHVDDSGRSLIKKHDVLCSLMALVERKIEQLKGFEAEQRDGTPSRLIYEPIYLQNKRFSDVLSASTSPVTTELTFVKLILPQKDLHGLRVCVSLRRLSIVGCSCSSGLAPLFALASLEELSLLRTRPVVSVDGIHELPRLRVLDLSETAVDTACMRALSECKNLVSLFMRSCMCEADCSDLVKIRTLEELDMSGSHFKANVCVLLCLPHLRVLHGPKTCSHPHDVPVEMSCTKLRTFSAHNCVSLPIVELSKMKELEEVSFSYCGLKTRDVVNLAGLLRLRILSICHEGMDDSTVRLLGKCSFLEKLNLSFSRGITDVSPLANVLTLEELDLSYCSYVEKGAGDLGRLPHLRILNLKHTRVTDSCLVGLGTSRSLVRLDLSFIRSITDITPVLGIATLEELNVVYNGEVLSKRYDFSRLQNLRGLSLWRAGRLEHVKHFSAFPSGLTRLSLRCVGTLNITPSFIKRMLTLVELELNGDKICTNFDELSKLPHLRTLSLCSYKFPYDVKFLSKCTTVIKLFLGLFYYPTDLLPLEHMKSLKELHIAVLKLLPGGVIGIPPLLRDLKLSDCIINDGSFKIPEYNALECLNISNCNYIDNLSFMRKMKRLERFFFSDYSEVRYGLEALSELPFLRHISTTRKVLPYYICSTLREKGVTVIENYR</sequence>
<dbReference type="VEuPathDB" id="TriTrypDB:TvY486_0028560"/>
<dbReference type="Proteomes" id="UP000009027">
    <property type="component" value="Unassembled WGS sequence"/>
</dbReference>
<proteinExistence type="predicted"/>
<accession>F9WRA7</accession>
<dbReference type="InterPro" id="IPR051341">
    <property type="entry name" value="Zyg-11_UBL_adapter"/>
</dbReference>
<evidence type="ECO:0000313" key="1">
    <source>
        <dbReference type="EMBL" id="CCD20091.1"/>
    </source>
</evidence>
<organism evidence="1 2">
    <name type="scientific">Trypanosoma vivax (strain Y486)</name>
    <dbReference type="NCBI Taxonomy" id="1055687"/>
    <lineage>
        <taxon>Eukaryota</taxon>
        <taxon>Discoba</taxon>
        <taxon>Euglenozoa</taxon>
        <taxon>Kinetoplastea</taxon>
        <taxon>Metakinetoplastina</taxon>
        <taxon>Trypanosomatida</taxon>
        <taxon>Trypanosomatidae</taxon>
        <taxon>Trypanosoma</taxon>
        <taxon>Duttonella</taxon>
    </lineage>
</organism>
<dbReference type="Gene3D" id="3.80.10.10">
    <property type="entry name" value="Ribonuclease Inhibitor"/>
    <property type="match status" value="2"/>
</dbReference>
<keyword evidence="2" id="KW-1185">Reference proteome</keyword>
<dbReference type="PANTHER" id="PTHR12904:SF31">
    <property type="entry name" value="LEUCINE-RICH REPEAT PROTEIN (LRRP)"/>
    <property type="match status" value="1"/>
</dbReference>
<reference evidence="1 2" key="1">
    <citation type="journal article" date="2012" name="Proc. Natl. Acad. Sci. U.S.A.">
        <title>Antigenic diversity is generated by distinct evolutionary mechanisms in African trypanosome species.</title>
        <authorList>
            <person name="Jackson A.P."/>
            <person name="Berry A."/>
            <person name="Aslett M."/>
            <person name="Allison H.C."/>
            <person name="Burton P."/>
            <person name="Vavrova-Anderson J."/>
            <person name="Brown R."/>
            <person name="Browne H."/>
            <person name="Corton N."/>
            <person name="Hauser H."/>
            <person name="Gamble J."/>
            <person name="Gilderthorp R."/>
            <person name="Marcello L."/>
            <person name="McQuillan J."/>
            <person name="Otto T.D."/>
            <person name="Quail M.A."/>
            <person name="Sanders M.J."/>
            <person name="van Tonder A."/>
            <person name="Ginger M.L."/>
            <person name="Field M.C."/>
            <person name="Barry J.D."/>
            <person name="Hertz-Fowler C."/>
            <person name="Berriman M."/>
        </authorList>
    </citation>
    <scope>NUCLEOTIDE SEQUENCE</scope>
    <source>
        <strain evidence="1 2">Y486</strain>
    </source>
</reference>